<dbReference type="EMBL" id="FNYE01000064">
    <property type="protein sequence ID" value="SEK13130.1"/>
    <property type="molecule type" value="Genomic_DNA"/>
</dbReference>
<feature type="domain" description="Acyl-CoA dehydrogenase/oxidase N-terminal" evidence="14">
    <location>
        <begin position="7"/>
        <end position="107"/>
    </location>
</feature>
<dbReference type="Gene3D" id="2.40.110.10">
    <property type="entry name" value="Butyryl-CoA Dehydrogenase, subunit A, domain 2"/>
    <property type="match status" value="1"/>
</dbReference>
<evidence type="ECO:0000256" key="7">
    <source>
        <dbReference type="ARBA" id="ARBA00058152"/>
    </source>
</evidence>
<evidence type="ECO:0000256" key="8">
    <source>
        <dbReference type="ARBA" id="ARBA00065214"/>
    </source>
</evidence>
<dbReference type="GO" id="GO:0003995">
    <property type="term" value="F:acyl-CoA dehydrogenase activity"/>
    <property type="evidence" value="ECO:0007669"/>
    <property type="project" value="TreeGrafter"/>
</dbReference>
<dbReference type="SUPFAM" id="SSF56645">
    <property type="entry name" value="Acyl-CoA dehydrogenase NM domain-like"/>
    <property type="match status" value="1"/>
</dbReference>
<keyword evidence="5" id="KW-0274">FAD</keyword>
<dbReference type="GO" id="GO:0050660">
    <property type="term" value="F:flavin adenine dinucleotide binding"/>
    <property type="evidence" value="ECO:0007669"/>
    <property type="project" value="InterPro"/>
</dbReference>
<dbReference type="InterPro" id="IPR037069">
    <property type="entry name" value="AcylCoA_DH/ox_N_sf"/>
</dbReference>
<keyword evidence="16" id="KW-1185">Reference proteome</keyword>
<dbReference type="AlphaFoldDB" id="A0A1H7EN98"/>
<comment type="similarity">
    <text evidence="2">Belongs to the acyl-CoA dehydrogenase family.</text>
</comment>
<dbReference type="InterPro" id="IPR006091">
    <property type="entry name" value="Acyl-CoA_Oxase/DH_mid-dom"/>
</dbReference>
<evidence type="ECO:0000256" key="4">
    <source>
        <dbReference type="ARBA" id="ARBA00022801"/>
    </source>
</evidence>
<dbReference type="GO" id="GO:0016787">
    <property type="term" value="F:hydrolase activity"/>
    <property type="evidence" value="ECO:0007669"/>
    <property type="project" value="UniProtKB-KW"/>
</dbReference>
<evidence type="ECO:0000256" key="6">
    <source>
        <dbReference type="ARBA" id="ARBA00052938"/>
    </source>
</evidence>
<dbReference type="FunFam" id="1.20.140.10:FF:000004">
    <property type="entry name" value="Acyl-CoA dehydrogenase FadE25"/>
    <property type="match status" value="1"/>
</dbReference>
<feature type="domain" description="Acyl-CoA dehydrogenase/oxidase C-terminal" evidence="12">
    <location>
        <begin position="234"/>
        <end position="380"/>
    </location>
</feature>
<dbReference type="InterPro" id="IPR050032">
    <property type="entry name" value="AcdA"/>
</dbReference>
<feature type="domain" description="Acyl-CoA oxidase/dehydrogenase middle" evidence="13">
    <location>
        <begin position="120"/>
        <end position="217"/>
    </location>
</feature>
<dbReference type="InterPro" id="IPR036250">
    <property type="entry name" value="AcylCo_DH-like_C"/>
</dbReference>
<evidence type="ECO:0000256" key="1">
    <source>
        <dbReference type="ARBA" id="ARBA00001974"/>
    </source>
</evidence>
<dbReference type="SUPFAM" id="SSF47203">
    <property type="entry name" value="Acyl-CoA dehydrogenase C-terminal domain-like"/>
    <property type="match status" value="1"/>
</dbReference>
<dbReference type="NCBIfam" id="NF042439">
    <property type="entry name" value="SulpropCoADesulf"/>
    <property type="match status" value="1"/>
</dbReference>
<proteinExistence type="inferred from homology"/>
<dbReference type="PANTHER" id="PTHR43884">
    <property type="entry name" value="ACYL-COA DEHYDROGENASE"/>
    <property type="match status" value="1"/>
</dbReference>
<evidence type="ECO:0000256" key="11">
    <source>
        <dbReference type="ARBA" id="ARBA00075603"/>
    </source>
</evidence>
<evidence type="ECO:0000313" key="15">
    <source>
        <dbReference type="EMBL" id="SEK13130.1"/>
    </source>
</evidence>
<reference evidence="16" key="1">
    <citation type="submission" date="2016-10" db="EMBL/GenBank/DDBJ databases">
        <authorList>
            <person name="Varghese N."/>
            <person name="Submissions S."/>
        </authorList>
    </citation>
    <scope>NUCLEOTIDE SEQUENCE [LARGE SCALE GENOMIC DNA]</scope>
    <source>
        <strain evidence="16">LMG 26031</strain>
    </source>
</reference>
<dbReference type="EC" id="3.13.1.4" evidence="9"/>
<dbReference type="InterPro" id="IPR009100">
    <property type="entry name" value="AcylCoA_DH/oxidase_NM_dom_sf"/>
</dbReference>
<evidence type="ECO:0000259" key="13">
    <source>
        <dbReference type="Pfam" id="PF02770"/>
    </source>
</evidence>
<evidence type="ECO:0000256" key="3">
    <source>
        <dbReference type="ARBA" id="ARBA00022630"/>
    </source>
</evidence>
<comment type="catalytic activity">
    <reaction evidence="6">
        <text>3-sulfinopropanoyl-CoA + H2O = propanoyl-CoA + sulfite + H(+)</text>
        <dbReference type="Rhea" id="RHEA:41624"/>
        <dbReference type="ChEBI" id="CHEBI:15377"/>
        <dbReference type="ChEBI" id="CHEBI:15378"/>
        <dbReference type="ChEBI" id="CHEBI:17359"/>
        <dbReference type="ChEBI" id="CHEBI:57392"/>
        <dbReference type="ChEBI" id="CHEBI:78349"/>
        <dbReference type="EC" id="3.13.1.4"/>
    </reaction>
    <physiologicalReaction direction="left-to-right" evidence="6">
        <dbReference type="Rhea" id="RHEA:41625"/>
    </physiologicalReaction>
</comment>
<comment type="subunit">
    <text evidence="8">Homotrimer or homotetramer.</text>
</comment>
<dbReference type="OrthoDB" id="9770681at2"/>
<dbReference type="Proteomes" id="UP000198866">
    <property type="component" value="Unassembled WGS sequence"/>
</dbReference>
<evidence type="ECO:0000256" key="2">
    <source>
        <dbReference type="ARBA" id="ARBA00009347"/>
    </source>
</evidence>
<gene>
    <name evidence="15" type="ORF">SAMN05192539_10646</name>
</gene>
<dbReference type="Pfam" id="PF00441">
    <property type="entry name" value="Acyl-CoA_dh_1"/>
    <property type="match status" value="1"/>
</dbReference>
<evidence type="ECO:0000256" key="9">
    <source>
        <dbReference type="ARBA" id="ARBA00066461"/>
    </source>
</evidence>
<dbReference type="Gene3D" id="1.10.540.10">
    <property type="entry name" value="Acyl-CoA dehydrogenase/oxidase, N-terminal domain"/>
    <property type="match status" value="1"/>
</dbReference>
<evidence type="ECO:0000313" key="16">
    <source>
        <dbReference type="Proteomes" id="UP000198866"/>
    </source>
</evidence>
<dbReference type="InterPro" id="IPR009075">
    <property type="entry name" value="AcylCo_DH/oxidase_C"/>
</dbReference>
<evidence type="ECO:0000259" key="14">
    <source>
        <dbReference type="Pfam" id="PF02771"/>
    </source>
</evidence>
<sequence length="401" mass="43053">MYDLTAGQLTLQAQARELAQTVFAPTATNTDLMEEYPWDNVTALRDAGFMGMTLPRSLGGRGLSYLDTVIVIEEMAKACATMGRITVEANMGAIGAIARYGTPEQLKLAAELVLSGDKPAICISEPNAGSAASEMTTRADRKGDDYILNGEKYWITGGGVSRLHLIFARVFDDGVEQGIGAFICVRDGNAPAGLVVGRRLYAMGVRGIPETHLEFRDLRVHKSMLVIPPGGLKRGFAALMTAYNAQRVGAGTVALGIAQGAFEEGMAYLKSRQQFGRPIAEFQGLQWMLADMSTQLEAARLLLRSAACSGTDFPDIDKAARAKIFAAETANKVTNDALQFYGSSGYGRHNAMERHVRDARMFTIAGGTAQILRTQVAATLLGMKLPQTRDGYLKAAPGKDA</sequence>
<accession>A0A1H7EN98</accession>
<comment type="function">
    <text evidence="7">Catalyzes the conversion 3-sulfinopropanoyl-CoA (3SP-CoA) to propanoyl-CoA by abstraction of sulfite. Does not show dehydrogenase activity.</text>
</comment>
<dbReference type="PIRSF" id="PIRSF016578">
    <property type="entry name" value="HsaA"/>
    <property type="match status" value="1"/>
</dbReference>
<dbReference type="InterPro" id="IPR046373">
    <property type="entry name" value="Acyl-CoA_Oxase/DH_mid-dom_sf"/>
</dbReference>
<organism evidence="15 16">
    <name type="scientific">Paraburkholderia diazotrophica</name>
    <dbReference type="NCBI Taxonomy" id="667676"/>
    <lineage>
        <taxon>Bacteria</taxon>
        <taxon>Pseudomonadati</taxon>
        <taxon>Pseudomonadota</taxon>
        <taxon>Betaproteobacteria</taxon>
        <taxon>Burkholderiales</taxon>
        <taxon>Burkholderiaceae</taxon>
        <taxon>Paraburkholderia</taxon>
    </lineage>
</organism>
<dbReference type="RefSeq" id="WP_090873902.1">
    <property type="nucleotide sequence ID" value="NZ_FNYE01000064.1"/>
</dbReference>
<keyword evidence="4" id="KW-0378">Hydrolase</keyword>
<name>A0A1H7EN98_9BURK</name>
<evidence type="ECO:0000256" key="5">
    <source>
        <dbReference type="ARBA" id="ARBA00022827"/>
    </source>
</evidence>
<dbReference type="Pfam" id="PF02771">
    <property type="entry name" value="Acyl-CoA_dh_N"/>
    <property type="match status" value="1"/>
</dbReference>
<evidence type="ECO:0000256" key="10">
    <source>
        <dbReference type="ARBA" id="ARBA00068311"/>
    </source>
</evidence>
<dbReference type="Pfam" id="PF02770">
    <property type="entry name" value="Acyl-CoA_dh_M"/>
    <property type="match status" value="1"/>
</dbReference>
<comment type="cofactor">
    <cofactor evidence="1">
        <name>FAD</name>
        <dbReference type="ChEBI" id="CHEBI:57692"/>
    </cofactor>
</comment>
<keyword evidence="3" id="KW-0285">Flavoprotein</keyword>
<protein>
    <recommendedName>
        <fullName evidence="10">3-sulfinopropanoyl-CoA desulfinase</fullName>
        <ecNumber evidence="9">3.13.1.4</ecNumber>
    </recommendedName>
    <alternativeName>
        <fullName evidence="11">3-sulfinopropionyl coenzyme A desulfinase</fullName>
    </alternativeName>
</protein>
<evidence type="ECO:0000259" key="12">
    <source>
        <dbReference type="Pfam" id="PF00441"/>
    </source>
</evidence>
<dbReference type="InterPro" id="IPR013786">
    <property type="entry name" value="AcylCoA_DH/ox_N"/>
</dbReference>
<dbReference type="Gene3D" id="1.20.140.10">
    <property type="entry name" value="Butyryl-CoA Dehydrogenase, subunit A, domain 3"/>
    <property type="match status" value="1"/>
</dbReference>
<dbReference type="STRING" id="667676.SAMN05192539_10646"/>
<dbReference type="PANTHER" id="PTHR43884:SF12">
    <property type="entry name" value="ISOVALERYL-COA DEHYDROGENASE, MITOCHONDRIAL-RELATED"/>
    <property type="match status" value="1"/>
</dbReference>